<dbReference type="Proteomes" id="UP000005435">
    <property type="component" value="Chromosome"/>
</dbReference>
<dbReference type="RefSeq" id="WP_014253832.1">
    <property type="nucleotide sequence ID" value="NC_016627.1"/>
</dbReference>
<name>G8LSD9_ACECE</name>
<reference evidence="2 3" key="2">
    <citation type="journal article" date="2012" name="Stand. Genomic Sci.">
        <title>Complete Genome Sequence of Clostridium clariflavum DSM 19732.</title>
        <authorList>
            <person name="Izquierdo J.A."/>
            <person name="Goodwin L."/>
            <person name="Davenport K.W."/>
            <person name="Teshima H."/>
            <person name="Bruce D."/>
            <person name="Detter C."/>
            <person name="Tapia R."/>
            <person name="Han S."/>
            <person name="Land M."/>
            <person name="Hauser L."/>
            <person name="Jeffries C.D."/>
            <person name="Han J."/>
            <person name="Pitluck S."/>
            <person name="Nolan M."/>
            <person name="Chen A."/>
            <person name="Huntemann M."/>
            <person name="Mavromatis K."/>
            <person name="Mikhailova N."/>
            <person name="Liolios K."/>
            <person name="Woyke T."/>
            <person name="Lynd L.R."/>
        </authorList>
    </citation>
    <scope>NUCLEOTIDE SEQUENCE [LARGE SCALE GENOMIC DNA]</scope>
    <source>
        <strain evidence="3">DSM 19732 / NBRC 101661 / EBR45</strain>
    </source>
</reference>
<accession>G8LSD9</accession>
<evidence type="ECO:0000259" key="1">
    <source>
        <dbReference type="PROSITE" id="PS51186"/>
    </source>
</evidence>
<dbReference type="PANTHER" id="PTHR43451:SF1">
    <property type="entry name" value="ACETYLTRANSFERASE"/>
    <property type="match status" value="1"/>
</dbReference>
<dbReference type="InterPro" id="IPR000182">
    <property type="entry name" value="GNAT_dom"/>
</dbReference>
<dbReference type="PROSITE" id="PS51186">
    <property type="entry name" value="GNAT"/>
    <property type="match status" value="1"/>
</dbReference>
<dbReference type="Pfam" id="PF13673">
    <property type="entry name" value="Acetyltransf_10"/>
    <property type="match status" value="1"/>
</dbReference>
<dbReference type="OrthoDB" id="424368at2"/>
<gene>
    <name evidence="2" type="ordered locus">Clocl_0476</name>
</gene>
<feature type="domain" description="N-acetyltransferase" evidence="1">
    <location>
        <begin position="1"/>
        <end position="154"/>
    </location>
</feature>
<dbReference type="KEGG" id="ccl:Clocl_0476"/>
<dbReference type="Gene3D" id="3.40.630.30">
    <property type="match status" value="1"/>
</dbReference>
<dbReference type="InterPro" id="IPR016181">
    <property type="entry name" value="Acyl_CoA_acyltransferase"/>
</dbReference>
<dbReference type="PANTHER" id="PTHR43451">
    <property type="entry name" value="ACETYLTRANSFERASE (GNAT) FAMILY PROTEIN"/>
    <property type="match status" value="1"/>
</dbReference>
<protein>
    <submittedName>
        <fullName evidence="2">Acetyltransferase, N-acetylglutamate synthase</fullName>
    </submittedName>
</protein>
<proteinExistence type="predicted"/>
<dbReference type="HOGENOM" id="CLU_087351_0_1_9"/>
<dbReference type="GO" id="GO:0016747">
    <property type="term" value="F:acyltransferase activity, transferring groups other than amino-acyl groups"/>
    <property type="evidence" value="ECO:0007669"/>
    <property type="project" value="InterPro"/>
</dbReference>
<dbReference type="CDD" id="cd04301">
    <property type="entry name" value="NAT_SF"/>
    <property type="match status" value="1"/>
</dbReference>
<organism evidence="2 3">
    <name type="scientific">Acetivibrio clariflavus (strain DSM 19732 / NBRC 101661 / EBR45)</name>
    <name type="common">Clostridium clariflavum</name>
    <dbReference type="NCBI Taxonomy" id="720554"/>
    <lineage>
        <taxon>Bacteria</taxon>
        <taxon>Bacillati</taxon>
        <taxon>Bacillota</taxon>
        <taxon>Clostridia</taxon>
        <taxon>Eubacteriales</taxon>
        <taxon>Oscillospiraceae</taxon>
        <taxon>Acetivibrio</taxon>
    </lineage>
</organism>
<evidence type="ECO:0000313" key="3">
    <source>
        <dbReference type="Proteomes" id="UP000005435"/>
    </source>
</evidence>
<dbReference type="InterPro" id="IPR052564">
    <property type="entry name" value="N-acetyltrans/Recomb-assoc"/>
</dbReference>
<dbReference type="AlphaFoldDB" id="G8LSD9"/>
<dbReference type="STRING" id="720554.Clocl_0476"/>
<keyword evidence="3" id="KW-1185">Reference proteome</keyword>
<dbReference type="eggNOG" id="COG0456">
    <property type="taxonomic scope" value="Bacteria"/>
</dbReference>
<sequence>MHIRRYSSKDISEIVELFYNTVHTVNLKDYSLEEVEAWAPKDIDKDAWNRRLSENFTIVAEQDGIIVGFASLACNGYYDMLYIHKDYQRQGIAAALTDIIEKEAVPCGINELTADVSITAKPFFEKKGYEVLKKQSVERKGVLLTNYRMRKTTVFY</sequence>
<dbReference type="EMBL" id="CP003065">
    <property type="protein sequence ID" value="AEV67200.1"/>
    <property type="molecule type" value="Genomic_DNA"/>
</dbReference>
<dbReference type="SUPFAM" id="SSF55729">
    <property type="entry name" value="Acyl-CoA N-acyltransferases (Nat)"/>
    <property type="match status" value="1"/>
</dbReference>
<keyword evidence="2" id="KW-0808">Transferase</keyword>
<reference evidence="3" key="1">
    <citation type="submission" date="2011-12" db="EMBL/GenBank/DDBJ databases">
        <title>Complete sequence of Clostridium clariflavum DSM 19732.</title>
        <authorList>
            <consortium name="US DOE Joint Genome Institute"/>
            <person name="Lucas S."/>
            <person name="Han J."/>
            <person name="Lapidus A."/>
            <person name="Cheng J.-F."/>
            <person name="Goodwin L."/>
            <person name="Pitluck S."/>
            <person name="Peters L."/>
            <person name="Teshima H."/>
            <person name="Detter J.C."/>
            <person name="Han C."/>
            <person name="Tapia R."/>
            <person name="Land M."/>
            <person name="Hauser L."/>
            <person name="Kyrpides N."/>
            <person name="Ivanova N."/>
            <person name="Pagani I."/>
            <person name="Kitzmiller T."/>
            <person name="Lynd L."/>
            <person name="Izquierdo J."/>
            <person name="Woyke T."/>
        </authorList>
    </citation>
    <scope>NUCLEOTIDE SEQUENCE [LARGE SCALE GENOMIC DNA]</scope>
    <source>
        <strain evidence="3">DSM 19732 / NBRC 101661 / EBR45</strain>
    </source>
</reference>
<evidence type="ECO:0000313" key="2">
    <source>
        <dbReference type="EMBL" id="AEV67200.1"/>
    </source>
</evidence>